<evidence type="ECO:0000313" key="1">
    <source>
        <dbReference type="EMBL" id="QXH50675.1"/>
    </source>
</evidence>
<protein>
    <recommendedName>
        <fullName evidence="3">Addiction module antidote protein</fullName>
    </recommendedName>
</protein>
<dbReference type="EMBL" id="CP077076">
    <property type="protein sequence ID" value="QXH50675.1"/>
    <property type="molecule type" value="Genomic_DNA"/>
</dbReference>
<accession>A0ABX8N2V2</accession>
<dbReference type="Pfam" id="PF21716">
    <property type="entry name" value="dnstrm_HI1420"/>
    <property type="match status" value="1"/>
</dbReference>
<reference evidence="1" key="1">
    <citation type="journal article" date="2021" name="Microorganisms">
        <title>The Ever-Expanding Pseudomonas Genus: Description of 43 New Species and Partition of the Pseudomonas putida Group.</title>
        <authorList>
            <person name="Girard L."/>
            <person name="Lood C."/>
            <person name="Hofte M."/>
            <person name="Vandamme P."/>
            <person name="Rokni-Zadeh H."/>
            <person name="van Noort V."/>
            <person name="Lavigne R."/>
            <person name="De Mot R."/>
        </authorList>
    </citation>
    <scope>NUCLEOTIDE SEQUENCE</scope>
    <source>
        <strain evidence="1">COW40</strain>
    </source>
</reference>
<evidence type="ECO:0000313" key="2">
    <source>
        <dbReference type="Proteomes" id="UP001046350"/>
    </source>
</evidence>
<dbReference type="InterPro" id="IPR014057">
    <property type="entry name" value="HI1420"/>
</dbReference>
<dbReference type="Proteomes" id="UP001046350">
    <property type="component" value="Chromosome"/>
</dbReference>
<gene>
    <name evidence="1" type="ORF">KSS94_22450</name>
</gene>
<evidence type="ECO:0008006" key="3">
    <source>
        <dbReference type="Google" id="ProtNLM"/>
    </source>
</evidence>
<keyword evidence="2" id="KW-1185">Reference proteome</keyword>
<sequence length="56" mass="6027">MPDLITPFRIVELLDSEAAIQEYLAQVIADGDAEEVISAQANIHAARSILASDTTE</sequence>
<dbReference type="RefSeq" id="WP_217840239.1">
    <property type="nucleotide sequence ID" value="NZ_CP077076.1"/>
</dbReference>
<proteinExistence type="predicted"/>
<organism evidence="1 2">
    <name type="scientific">Pseudomonas fakonensis</name>
    <dbReference type="NCBI Taxonomy" id="2842355"/>
    <lineage>
        <taxon>Bacteria</taxon>
        <taxon>Pseudomonadati</taxon>
        <taxon>Pseudomonadota</taxon>
        <taxon>Gammaproteobacteria</taxon>
        <taxon>Pseudomonadales</taxon>
        <taxon>Pseudomonadaceae</taxon>
        <taxon>Pseudomonas</taxon>
    </lineage>
</organism>
<name>A0ABX8N2V2_9PSED</name>